<evidence type="ECO:0000256" key="2">
    <source>
        <dbReference type="ARBA" id="ARBA00022448"/>
    </source>
</evidence>
<keyword evidence="3 6" id="KW-0812">Transmembrane</keyword>
<evidence type="ECO:0000313" key="8">
    <source>
        <dbReference type="Proteomes" id="UP000294830"/>
    </source>
</evidence>
<dbReference type="Pfam" id="PF07690">
    <property type="entry name" value="MFS_1"/>
    <property type="match status" value="1"/>
</dbReference>
<dbReference type="InterPro" id="IPR036259">
    <property type="entry name" value="MFS_trans_sf"/>
</dbReference>
<reference evidence="7 8" key="1">
    <citation type="submission" date="2019-03" db="EMBL/GenBank/DDBJ databases">
        <title>Genomic Encyclopedia of Archaeal and Bacterial Type Strains, Phase II (KMG-II): from individual species to whole genera.</title>
        <authorList>
            <person name="Goeker M."/>
        </authorList>
    </citation>
    <scope>NUCLEOTIDE SEQUENCE [LARGE SCALE GENOMIC DNA]</scope>
    <source>
        <strain evidence="7 8">RL-C</strain>
    </source>
</reference>
<comment type="subcellular location">
    <subcellularLocation>
        <location evidence="1">Membrane</location>
        <topology evidence="1">Multi-pass membrane protein</topology>
    </subcellularLocation>
</comment>
<dbReference type="PANTHER" id="PTHR12778">
    <property type="entry name" value="SOLUTE CARRIER FAMILY 33 ACETYL-COA TRANSPORTER -RELATED"/>
    <property type="match status" value="1"/>
</dbReference>
<dbReference type="GO" id="GO:0016020">
    <property type="term" value="C:membrane"/>
    <property type="evidence" value="ECO:0007669"/>
    <property type="project" value="UniProtKB-SubCell"/>
</dbReference>
<protein>
    <submittedName>
        <fullName evidence="7">Putative MFS family arabinose efflux permease</fullName>
    </submittedName>
</protein>
<evidence type="ECO:0000256" key="1">
    <source>
        <dbReference type="ARBA" id="ARBA00004141"/>
    </source>
</evidence>
<dbReference type="InterPro" id="IPR011701">
    <property type="entry name" value="MFS"/>
</dbReference>
<proteinExistence type="predicted"/>
<keyword evidence="8" id="KW-1185">Reference proteome</keyword>
<evidence type="ECO:0000256" key="4">
    <source>
        <dbReference type="ARBA" id="ARBA00022989"/>
    </source>
</evidence>
<keyword evidence="4 6" id="KW-1133">Transmembrane helix</keyword>
<keyword evidence="5 6" id="KW-0472">Membrane</keyword>
<gene>
    <name evidence="7" type="ORF">CLV25_10887</name>
</gene>
<dbReference type="RefSeq" id="WP_131839438.1">
    <property type="nucleotide sequence ID" value="NZ_SLWB01000008.1"/>
</dbReference>
<feature type="transmembrane region" description="Helical" evidence="6">
    <location>
        <begin position="218"/>
        <end position="240"/>
    </location>
</feature>
<feature type="transmembrane region" description="Helical" evidence="6">
    <location>
        <begin position="311"/>
        <end position="332"/>
    </location>
</feature>
<feature type="transmembrane region" description="Helical" evidence="6">
    <location>
        <begin position="12"/>
        <end position="33"/>
    </location>
</feature>
<dbReference type="OrthoDB" id="924673at2"/>
<accession>A0A4R2ED29</accession>
<evidence type="ECO:0000313" key="7">
    <source>
        <dbReference type="EMBL" id="TCN66748.1"/>
    </source>
</evidence>
<feature type="transmembrane region" description="Helical" evidence="6">
    <location>
        <begin position="39"/>
        <end position="56"/>
    </location>
</feature>
<feature type="transmembrane region" description="Helical" evidence="6">
    <location>
        <begin position="344"/>
        <end position="362"/>
    </location>
</feature>
<feature type="transmembrane region" description="Helical" evidence="6">
    <location>
        <begin position="103"/>
        <end position="126"/>
    </location>
</feature>
<evidence type="ECO:0000256" key="6">
    <source>
        <dbReference type="SAM" id="Phobius"/>
    </source>
</evidence>
<dbReference type="SUPFAM" id="SSF103473">
    <property type="entry name" value="MFS general substrate transporter"/>
    <property type="match status" value="1"/>
</dbReference>
<comment type="caution">
    <text evidence="7">The sequence shown here is derived from an EMBL/GenBank/DDBJ whole genome shotgun (WGS) entry which is preliminary data.</text>
</comment>
<feature type="transmembrane region" description="Helical" evidence="6">
    <location>
        <begin position="280"/>
        <end position="299"/>
    </location>
</feature>
<keyword evidence="2" id="KW-0813">Transport</keyword>
<dbReference type="Gene3D" id="1.20.1250.20">
    <property type="entry name" value="MFS general substrate transporter like domains"/>
    <property type="match status" value="2"/>
</dbReference>
<dbReference type="GO" id="GO:0022857">
    <property type="term" value="F:transmembrane transporter activity"/>
    <property type="evidence" value="ECO:0007669"/>
    <property type="project" value="InterPro"/>
</dbReference>
<dbReference type="AlphaFoldDB" id="A0A4R2ED29"/>
<dbReference type="InterPro" id="IPR004752">
    <property type="entry name" value="AmpG_permease/AT-1"/>
</dbReference>
<dbReference type="CDD" id="cd17485">
    <property type="entry name" value="MFS_MFSD3"/>
    <property type="match status" value="1"/>
</dbReference>
<feature type="transmembrane region" description="Helical" evidence="6">
    <location>
        <begin position="147"/>
        <end position="164"/>
    </location>
</feature>
<feature type="transmembrane region" description="Helical" evidence="6">
    <location>
        <begin position="252"/>
        <end position="273"/>
    </location>
</feature>
<feature type="transmembrane region" description="Helical" evidence="6">
    <location>
        <begin position="170"/>
        <end position="187"/>
    </location>
</feature>
<dbReference type="PANTHER" id="PTHR12778:SF10">
    <property type="entry name" value="MAJOR FACILITATOR SUPERFAMILY DOMAIN-CONTAINING PROTEIN 3"/>
    <property type="match status" value="1"/>
</dbReference>
<evidence type="ECO:0000256" key="5">
    <source>
        <dbReference type="ARBA" id="ARBA00023136"/>
    </source>
</evidence>
<sequence>MNPKSWQKFPVLFSLYIAQSIPMSFFSTVVPVIMRQESYSLQSIGLLQLVKLPWIVKFLWAPFIDNHTRSLKDLRRWVIVSELFYAAIIIGIGYFNLQTDFKLIVMLMVVAFIASATQDIAVDIYAILMLKPSERSLGNSMQSGGSFAGSILGTGVLLIAYHYFGWNYLLILLAAFVAFAIAPMLLYRKPLASHEAITKRVTLADIYRFFAEKGKHKWVLVLIFYYSGIIGILTMLKPYLVDLGYNVKQIGFMSGIFGTSVAAISALCAGMVVKWIGRKTSMYIFLLVSFAAAILFWFISQGTPTVVSLYAAVGLLWCGYGLSTVIIYTISMDKVRKGCEGTDFTLQIVVTHLSSLIFAVVSGKLTDKIGYTNLFGIEALLSLFTLIVITYAFRQYKENENI</sequence>
<dbReference type="EMBL" id="SLWB01000008">
    <property type="protein sequence ID" value="TCN66748.1"/>
    <property type="molecule type" value="Genomic_DNA"/>
</dbReference>
<feature type="transmembrane region" description="Helical" evidence="6">
    <location>
        <begin position="374"/>
        <end position="393"/>
    </location>
</feature>
<organism evidence="7 8">
    <name type="scientific">Acetobacteroides hydrogenigenes</name>
    <dbReference type="NCBI Taxonomy" id="979970"/>
    <lineage>
        <taxon>Bacteria</taxon>
        <taxon>Pseudomonadati</taxon>
        <taxon>Bacteroidota</taxon>
        <taxon>Bacteroidia</taxon>
        <taxon>Bacteroidales</taxon>
        <taxon>Rikenellaceae</taxon>
        <taxon>Acetobacteroides</taxon>
    </lineage>
</organism>
<feature type="transmembrane region" description="Helical" evidence="6">
    <location>
        <begin position="77"/>
        <end position="97"/>
    </location>
</feature>
<name>A0A4R2ED29_9BACT</name>
<evidence type="ECO:0000256" key="3">
    <source>
        <dbReference type="ARBA" id="ARBA00022692"/>
    </source>
</evidence>
<dbReference type="Proteomes" id="UP000294830">
    <property type="component" value="Unassembled WGS sequence"/>
</dbReference>